<reference evidence="7 8" key="1">
    <citation type="submission" date="2015-08" db="EMBL/GenBank/DDBJ databases">
        <title>Complete genome sequence of Rufibacter tibetensis strain 1351t, a radiation-resistant bacterium from tibet plateau.</title>
        <authorList>
            <person name="Dai J."/>
        </authorList>
    </citation>
    <scope>NUCLEOTIDE SEQUENCE [LARGE SCALE GENOMIC DNA]</scope>
    <source>
        <strain evidence="7 8">1351</strain>
    </source>
</reference>
<organism evidence="7 8">
    <name type="scientific">Rufibacter tibetensis</name>
    <dbReference type="NCBI Taxonomy" id="512763"/>
    <lineage>
        <taxon>Bacteria</taxon>
        <taxon>Pseudomonadati</taxon>
        <taxon>Bacteroidota</taxon>
        <taxon>Cytophagia</taxon>
        <taxon>Cytophagales</taxon>
        <taxon>Hymenobacteraceae</taxon>
        <taxon>Rufibacter</taxon>
    </lineage>
</organism>
<evidence type="ECO:0000313" key="8">
    <source>
        <dbReference type="Proteomes" id="UP000061382"/>
    </source>
</evidence>
<dbReference type="PATRIC" id="fig|512763.3.peg.1337"/>
<accession>A0A0P0C5R2</accession>
<sequence length="371" mass="42336">MALRLLSRFAWIVVGGLFIFSGLIKLNDPVGTAIKLEEYFEVFSSDFSTIFLSFKPFALYLSIFLSTLEVVLGVALLVRWKLKTVLWLLFLLTLFFTFLTFYSAFYNKVTDCGCFGDAIKLTPWQSFGKDVVLLVLILVLLFTQRHLLSLGQMNRGVSGAIVVVALLFSLVVSIYAYQHEPFLDFRAYRVGANIPKLMKPSAPLRYQYVMEKDGKEVEFDVYPIDTTYKFKKMVPLNPEDGPKITDFNVWNDQGDFTKEMFLGNRLLVLVKDVKKADQESFKEINTLLAGVEKSQTPKIVPVVITSSSSQEFDVFRHEVNLSAPYFFADATVLKTMIRSNPGLLLFRNGVVVEKWHYNDIPELLEVQELVK</sequence>
<dbReference type="OrthoDB" id="9809429at2"/>
<feature type="transmembrane region" description="Helical" evidence="5">
    <location>
        <begin position="126"/>
        <end position="144"/>
    </location>
</feature>
<feature type="transmembrane region" description="Helical" evidence="5">
    <location>
        <begin position="156"/>
        <end position="177"/>
    </location>
</feature>
<dbReference type="GO" id="GO:0016020">
    <property type="term" value="C:membrane"/>
    <property type="evidence" value="ECO:0007669"/>
    <property type="project" value="UniProtKB-SubCell"/>
</dbReference>
<feature type="domain" description="Methylamine utilisation protein MauE" evidence="6">
    <location>
        <begin position="9"/>
        <end position="142"/>
    </location>
</feature>
<feature type="transmembrane region" description="Helical" evidence="5">
    <location>
        <begin position="57"/>
        <end position="78"/>
    </location>
</feature>
<feature type="transmembrane region" description="Helical" evidence="5">
    <location>
        <begin position="85"/>
        <end position="106"/>
    </location>
</feature>
<evidence type="ECO:0000259" key="6">
    <source>
        <dbReference type="Pfam" id="PF07291"/>
    </source>
</evidence>
<dbReference type="InterPro" id="IPR009908">
    <property type="entry name" value="Methylamine_util_MauE"/>
</dbReference>
<dbReference type="GO" id="GO:0030416">
    <property type="term" value="P:methylamine metabolic process"/>
    <property type="evidence" value="ECO:0007669"/>
    <property type="project" value="InterPro"/>
</dbReference>
<proteinExistence type="predicted"/>
<keyword evidence="4 5" id="KW-0472">Membrane</keyword>
<evidence type="ECO:0000256" key="2">
    <source>
        <dbReference type="ARBA" id="ARBA00022692"/>
    </source>
</evidence>
<evidence type="ECO:0000256" key="1">
    <source>
        <dbReference type="ARBA" id="ARBA00004141"/>
    </source>
</evidence>
<dbReference type="KEGG" id="rti:DC20_06050"/>
<keyword evidence="8" id="KW-1185">Reference proteome</keyword>
<dbReference type="NCBIfam" id="NF045576">
    <property type="entry name" value="BT_3928_fam"/>
    <property type="match status" value="1"/>
</dbReference>
<dbReference type="EMBL" id="CP012643">
    <property type="protein sequence ID" value="ALI98611.1"/>
    <property type="molecule type" value="Genomic_DNA"/>
</dbReference>
<evidence type="ECO:0000256" key="5">
    <source>
        <dbReference type="SAM" id="Phobius"/>
    </source>
</evidence>
<evidence type="ECO:0000313" key="7">
    <source>
        <dbReference type="EMBL" id="ALI98611.1"/>
    </source>
</evidence>
<gene>
    <name evidence="7" type="ORF">DC20_06050</name>
</gene>
<evidence type="ECO:0000256" key="3">
    <source>
        <dbReference type="ARBA" id="ARBA00022989"/>
    </source>
</evidence>
<dbReference type="Proteomes" id="UP000061382">
    <property type="component" value="Chromosome"/>
</dbReference>
<dbReference type="STRING" id="512763.DC20_06050"/>
<comment type="subcellular location">
    <subcellularLocation>
        <location evidence="1">Membrane</location>
        <topology evidence="1">Multi-pass membrane protein</topology>
    </subcellularLocation>
</comment>
<name>A0A0P0C5R2_9BACT</name>
<dbReference type="Pfam" id="PF07291">
    <property type="entry name" value="MauE"/>
    <property type="match status" value="1"/>
</dbReference>
<feature type="transmembrane region" description="Helical" evidence="5">
    <location>
        <begin position="9"/>
        <end position="26"/>
    </location>
</feature>
<keyword evidence="3 5" id="KW-1133">Transmembrane helix</keyword>
<protein>
    <submittedName>
        <fullName evidence="7">DoxX family protein</fullName>
    </submittedName>
</protein>
<keyword evidence="2 5" id="KW-0812">Transmembrane</keyword>
<dbReference type="RefSeq" id="WP_062543007.1">
    <property type="nucleotide sequence ID" value="NZ_CP012643.1"/>
</dbReference>
<evidence type="ECO:0000256" key="4">
    <source>
        <dbReference type="ARBA" id="ARBA00023136"/>
    </source>
</evidence>
<dbReference type="AlphaFoldDB" id="A0A0P0C5R2"/>